<evidence type="ECO:0000313" key="2">
    <source>
        <dbReference type="Proteomes" id="UP000203366"/>
    </source>
</evidence>
<evidence type="ECO:0000313" key="1">
    <source>
        <dbReference type="EMBL" id="AEA06860.1"/>
    </source>
</evidence>
<dbReference type="OrthoDB" id="33554at10239"/>
<accession>F2WKT7</accession>
<dbReference type="GeneID" id="10399592"/>
<dbReference type="Proteomes" id="UP000203366">
    <property type="component" value="Segment"/>
</dbReference>
<name>F2WKT7_9VIRU</name>
<keyword evidence="2" id="KW-1185">Reference proteome</keyword>
<gene>
    <name evidence="1" type="ORF">LAU_0004</name>
</gene>
<protein>
    <submittedName>
        <fullName evidence="1">Uncharacterized protein</fullName>
    </submittedName>
</protein>
<reference evidence="1 2" key="1">
    <citation type="journal article" date="2011" name="Environ. Microbiol.">
        <title>Lausannevirus, a giant amoebal virus encoding histone doublets.</title>
        <authorList>
            <person name="Thomas V."/>
            <person name="Bertelli C."/>
            <person name="Collyn F."/>
            <person name="Casson N."/>
            <person name="Telenti A."/>
            <person name="Goesmann A."/>
            <person name="Croxatto A."/>
            <person name="Greub G."/>
        </authorList>
    </citation>
    <scope>NUCLEOTIDE SEQUENCE [LARGE SCALE GENOMIC DNA]</scope>
    <source>
        <strain evidence="1">7715</strain>
    </source>
</reference>
<organism evidence="1 2">
    <name type="scientific">Lausannevirus</name>
    <dbReference type="NCBI Taxonomy" id="999883"/>
    <lineage>
        <taxon>Viruses</taxon>
        <taxon>Varidnaviria</taxon>
        <taxon>Bamfordvirae</taxon>
        <taxon>Nucleocytoviricota</taxon>
        <taxon>Megaviricetes</taxon>
        <taxon>Pimascovirales</taxon>
        <taxon>Pimascovirales incertae sedis</taxon>
        <taxon>Marseilleviridae</taxon>
        <taxon>Losannavirus</taxon>
        <taxon>Losannavirus lausannense</taxon>
    </lineage>
</organism>
<dbReference type="KEGG" id="vg:10399592"/>
<proteinExistence type="predicted"/>
<sequence>MLFGRTINKKYFYMDLTGLVFSRSSPTKRTLYFVVRKGTTRSRKVLISPVPALIKRLGEETWSCCCDWEKVTDSLENPTAKISVKVGDDDGLPFLQYREHILRLCLKDEEDDIYTPLS</sequence>
<dbReference type="RefSeq" id="YP_004346972.1">
    <property type="nucleotide sequence ID" value="NC_015326.1"/>
</dbReference>
<dbReference type="EMBL" id="HQ113105">
    <property type="protein sequence ID" value="AEA06860.1"/>
    <property type="molecule type" value="Genomic_DNA"/>
</dbReference>